<dbReference type="AlphaFoldDB" id="A0A392RWJ5"/>
<evidence type="ECO:0000256" key="1">
    <source>
        <dbReference type="SAM" id="MobiDB-lite"/>
    </source>
</evidence>
<sequence>MDKVRCAKDDGSPRKIDKNPTKSSGVQMQARSSKELMAKKIQQIKQEKIDKLHETLQGNNREMVQEILEVVD</sequence>
<protein>
    <submittedName>
        <fullName evidence="2">Uncharacterized protein</fullName>
    </submittedName>
</protein>
<feature type="compositionally biased region" description="Polar residues" evidence="1">
    <location>
        <begin position="21"/>
        <end position="31"/>
    </location>
</feature>
<feature type="region of interest" description="Disordered" evidence="1">
    <location>
        <begin position="1"/>
        <end position="32"/>
    </location>
</feature>
<evidence type="ECO:0000313" key="2">
    <source>
        <dbReference type="EMBL" id="MCI40527.1"/>
    </source>
</evidence>
<feature type="non-terminal residue" evidence="2">
    <location>
        <position position="72"/>
    </location>
</feature>
<feature type="compositionally biased region" description="Basic and acidic residues" evidence="1">
    <location>
        <begin position="1"/>
        <end position="20"/>
    </location>
</feature>
<reference evidence="2 3" key="1">
    <citation type="journal article" date="2018" name="Front. Plant Sci.">
        <title>Red Clover (Trifolium pratense) and Zigzag Clover (T. medium) - A Picture of Genomic Similarities and Differences.</title>
        <authorList>
            <person name="Dluhosova J."/>
            <person name="Istvanek J."/>
            <person name="Nedelnik J."/>
            <person name="Repkova J."/>
        </authorList>
    </citation>
    <scope>NUCLEOTIDE SEQUENCE [LARGE SCALE GENOMIC DNA]</scope>
    <source>
        <strain evidence="3">cv. 10/8</strain>
        <tissue evidence="2">Leaf</tissue>
    </source>
</reference>
<keyword evidence="3" id="KW-1185">Reference proteome</keyword>
<accession>A0A392RWJ5</accession>
<name>A0A392RWJ5_9FABA</name>
<dbReference type="EMBL" id="LXQA010280819">
    <property type="protein sequence ID" value="MCI40527.1"/>
    <property type="molecule type" value="Genomic_DNA"/>
</dbReference>
<organism evidence="2 3">
    <name type="scientific">Trifolium medium</name>
    <dbReference type="NCBI Taxonomy" id="97028"/>
    <lineage>
        <taxon>Eukaryota</taxon>
        <taxon>Viridiplantae</taxon>
        <taxon>Streptophyta</taxon>
        <taxon>Embryophyta</taxon>
        <taxon>Tracheophyta</taxon>
        <taxon>Spermatophyta</taxon>
        <taxon>Magnoliopsida</taxon>
        <taxon>eudicotyledons</taxon>
        <taxon>Gunneridae</taxon>
        <taxon>Pentapetalae</taxon>
        <taxon>rosids</taxon>
        <taxon>fabids</taxon>
        <taxon>Fabales</taxon>
        <taxon>Fabaceae</taxon>
        <taxon>Papilionoideae</taxon>
        <taxon>50 kb inversion clade</taxon>
        <taxon>NPAAA clade</taxon>
        <taxon>Hologalegina</taxon>
        <taxon>IRL clade</taxon>
        <taxon>Trifolieae</taxon>
        <taxon>Trifolium</taxon>
    </lineage>
</organism>
<dbReference type="Proteomes" id="UP000265520">
    <property type="component" value="Unassembled WGS sequence"/>
</dbReference>
<proteinExistence type="predicted"/>
<evidence type="ECO:0000313" key="3">
    <source>
        <dbReference type="Proteomes" id="UP000265520"/>
    </source>
</evidence>
<comment type="caution">
    <text evidence="2">The sequence shown here is derived from an EMBL/GenBank/DDBJ whole genome shotgun (WGS) entry which is preliminary data.</text>
</comment>